<sequence>MSLNSFQQISEENFLRLEAYIEKMQNAGLKLPSRGGKVNKTAVATACGFNRETFTQNKRFEQRLDEAVVTLGLESPTAPEPPRRDGAAKARITMLEQQLAALRGENYELRRKLARYEHATLTGRRVIP</sequence>
<evidence type="ECO:0000256" key="1">
    <source>
        <dbReference type="SAM" id="Coils"/>
    </source>
</evidence>
<dbReference type="OrthoDB" id="8452206at2"/>
<keyword evidence="1" id="KW-0175">Coiled coil</keyword>
<dbReference type="EMBL" id="PXYL01000007">
    <property type="protein sequence ID" value="PSJ59879.1"/>
    <property type="molecule type" value="Genomic_DNA"/>
</dbReference>
<reference evidence="2 3" key="1">
    <citation type="submission" date="2018-03" db="EMBL/GenBank/DDBJ databases">
        <title>The draft genome of Mesorhizobium soli JCM 19897.</title>
        <authorList>
            <person name="Li L."/>
            <person name="Liu L."/>
            <person name="Liang L."/>
            <person name="Wang T."/>
            <person name="Zhang X."/>
        </authorList>
    </citation>
    <scope>NUCLEOTIDE SEQUENCE [LARGE SCALE GENOMIC DNA]</scope>
    <source>
        <strain evidence="2 3">JCM 19897</strain>
    </source>
</reference>
<proteinExistence type="predicted"/>
<accession>A0A2P7SBL4</accession>
<evidence type="ECO:0000313" key="3">
    <source>
        <dbReference type="Proteomes" id="UP000240653"/>
    </source>
</evidence>
<comment type="caution">
    <text evidence="2">The sequence shown here is derived from an EMBL/GenBank/DDBJ whole genome shotgun (WGS) entry which is preliminary data.</text>
</comment>
<evidence type="ECO:0008006" key="4">
    <source>
        <dbReference type="Google" id="ProtNLM"/>
    </source>
</evidence>
<organism evidence="2 3">
    <name type="scientific">Pseudaminobacter soli</name>
    <name type="common">ex Li et al. 2025</name>
    <dbReference type="NCBI Taxonomy" id="1295366"/>
    <lineage>
        <taxon>Bacteria</taxon>
        <taxon>Pseudomonadati</taxon>
        <taxon>Pseudomonadota</taxon>
        <taxon>Alphaproteobacteria</taxon>
        <taxon>Hyphomicrobiales</taxon>
        <taxon>Phyllobacteriaceae</taxon>
        <taxon>Pseudaminobacter</taxon>
    </lineage>
</organism>
<dbReference type="Proteomes" id="UP000240653">
    <property type="component" value="Unassembled WGS sequence"/>
</dbReference>
<feature type="coiled-coil region" evidence="1">
    <location>
        <begin position="92"/>
        <end position="119"/>
    </location>
</feature>
<gene>
    <name evidence="2" type="ORF">C7I85_16220</name>
</gene>
<protein>
    <recommendedName>
        <fullName evidence="4">Transposase</fullName>
    </recommendedName>
</protein>
<keyword evidence="3" id="KW-1185">Reference proteome</keyword>
<evidence type="ECO:0000313" key="2">
    <source>
        <dbReference type="EMBL" id="PSJ59879.1"/>
    </source>
</evidence>
<name>A0A2P7SBL4_9HYPH</name>
<dbReference type="RefSeq" id="WP_106725021.1">
    <property type="nucleotide sequence ID" value="NZ_PXYL01000007.1"/>
</dbReference>
<dbReference type="AlphaFoldDB" id="A0A2P7SBL4"/>